<keyword evidence="5" id="KW-1185">Reference proteome</keyword>
<dbReference type="Gene3D" id="3.10.250.10">
    <property type="entry name" value="SRCR-like domain"/>
    <property type="match status" value="1"/>
</dbReference>
<feature type="region of interest" description="Disordered" evidence="2">
    <location>
        <begin position="68"/>
        <end position="174"/>
    </location>
</feature>
<evidence type="ECO:0000313" key="4">
    <source>
        <dbReference type="EMBL" id="GLC58997.1"/>
    </source>
</evidence>
<dbReference type="InterPro" id="IPR001190">
    <property type="entry name" value="SRCR"/>
</dbReference>
<evidence type="ECO:0000256" key="1">
    <source>
        <dbReference type="ARBA" id="ARBA00023157"/>
    </source>
</evidence>
<protein>
    <recommendedName>
        <fullName evidence="3">SRCR domain-containing protein</fullName>
    </recommendedName>
</protein>
<evidence type="ECO:0000313" key="5">
    <source>
        <dbReference type="Proteomes" id="UP001165080"/>
    </source>
</evidence>
<dbReference type="SUPFAM" id="SSF56487">
    <property type="entry name" value="SRCR-like"/>
    <property type="match status" value="1"/>
</dbReference>
<feature type="domain" description="SRCR" evidence="3">
    <location>
        <begin position="254"/>
        <end position="278"/>
    </location>
</feature>
<dbReference type="AlphaFoldDB" id="A0A9W6BVI8"/>
<keyword evidence="1" id="KW-1015">Disulfide bond</keyword>
<proteinExistence type="predicted"/>
<evidence type="ECO:0000256" key="2">
    <source>
        <dbReference type="SAM" id="MobiDB-lite"/>
    </source>
</evidence>
<feature type="compositionally biased region" description="Low complexity" evidence="2">
    <location>
        <begin position="119"/>
        <end position="139"/>
    </location>
</feature>
<dbReference type="GO" id="GO:0016020">
    <property type="term" value="C:membrane"/>
    <property type="evidence" value="ECO:0007669"/>
    <property type="project" value="InterPro"/>
</dbReference>
<dbReference type="PRINTS" id="PR01217">
    <property type="entry name" value="PRICHEXTENSN"/>
</dbReference>
<evidence type="ECO:0000259" key="3">
    <source>
        <dbReference type="PROSITE" id="PS50287"/>
    </source>
</evidence>
<organism evidence="4 5">
    <name type="scientific">Pleodorina starrii</name>
    <dbReference type="NCBI Taxonomy" id="330485"/>
    <lineage>
        <taxon>Eukaryota</taxon>
        <taxon>Viridiplantae</taxon>
        <taxon>Chlorophyta</taxon>
        <taxon>core chlorophytes</taxon>
        <taxon>Chlorophyceae</taxon>
        <taxon>CS clade</taxon>
        <taxon>Chlamydomonadales</taxon>
        <taxon>Volvocaceae</taxon>
        <taxon>Pleodorina</taxon>
    </lineage>
</organism>
<gene>
    <name evidence="4" type="primary">PLEST004489</name>
    <name evidence="4" type="ORF">PLESTB_001431300</name>
</gene>
<sequence length="315" mass="33849">MQIVVSVACKTLPPVVATQDRCCRATAGGGRLSAGSSRPYRPGGRQWPYLALLLVAGAALASQCYAQGQDPPSELLSGSGWPASTAGQHPSDVLSGPGWSEWLQWPQEPNFPSFPPKPSSATPSSVPSASPSSSSPEAPITRPLVSDQLPFHATTPERPPPVRASHSPPVYHPRHPPTYFPQPAAYPPPVYTPPTYVPVYSPPTYVPAYSPPTYVPAYSPPTYVPVYSPPMYPTMYPPPTYPPVYSSNPELYTVRLVGGRDSTAGRVEIFDGVTWGTIWYVTRSVHTCVCVTTASVCRRIKYTSIPSNIHACSAS</sequence>
<comment type="caution">
    <text evidence="4">The sequence shown here is derived from an EMBL/GenBank/DDBJ whole genome shotgun (WGS) entry which is preliminary data.</text>
</comment>
<dbReference type="EMBL" id="BRXU01000025">
    <property type="protein sequence ID" value="GLC58997.1"/>
    <property type="molecule type" value="Genomic_DNA"/>
</dbReference>
<name>A0A9W6BVI8_9CHLO</name>
<accession>A0A9W6BVI8</accession>
<dbReference type="Proteomes" id="UP001165080">
    <property type="component" value="Unassembled WGS sequence"/>
</dbReference>
<dbReference type="InterPro" id="IPR036772">
    <property type="entry name" value="SRCR-like_dom_sf"/>
</dbReference>
<reference evidence="4 5" key="1">
    <citation type="journal article" date="2023" name="Commun. Biol.">
        <title>Reorganization of the ancestral sex-determining regions during the evolution of trioecy in Pleodorina starrii.</title>
        <authorList>
            <person name="Takahashi K."/>
            <person name="Suzuki S."/>
            <person name="Kawai-Toyooka H."/>
            <person name="Yamamoto K."/>
            <person name="Hamaji T."/>
            <person name="Ootsuki R."/>
            <person name="Yamaguchi H."/>
            <person name="Kawachi M."/>
            <person name="Higashiyama T."/>
            <person name="Nozaki H."/>
        </authorList>
    </citation>
    <scope>NUCLEOTIDE SEQUENCE [LARGE SCALE GENOMIC DNA]</scope>
    <source>
        <strain evidence="4 5">NIES-4479</strain>
    </source>
</reference>
<dbReference type="PROSITE" id="PS50287">
    <property type="entry name" value="SRCR_2"/>
    <property type="match status" value="1"/>
</dbReference>